<reference evidence="1 2" key="1">
    <citation type="submission" date="2018-08" db="EMBL/GenBank/DDBJ databases">
        <title>A genome reference for cultivated species of the human gut microbiota.</title>
        <authorList>
            <person name="Zou Y."/>
            <person name="Xue W."/>
            <person name="Luo G."/>
        </authorList>
    </citation>
    <scope>NUCLEOTIDE SEQUENCE [LARGE SCALE GENOMIC DNA]</scope>
    <source>
        <strain evidence="1 2">TF05-12AC</strain>
    </source>
</reference>
<accession>A0A3E3ISQ2</accession>
<name>A0A3E3ISQ2_9FIRM</name>
<protein>
    <submittedName>
        <fullName evidence="1">HindVP family restriction endonuclease</fullName>
    </submittedName>
</protein>
<dbReference type="AlphaFoldDB" id="A0A3E3ISQ2"/>
<evidence type="ECO:0000313" key="2">
    <source>
        <dbReference type="Proteomes" id="UP000260828"/>
    </source>
</evidence>
<keyword evidence="1" id="KW-0378">Hydrolase</keyword>
<dbReference type="EMBL" id="QVME01000001">
    <property type="protein sequence ID" value="RGE70095.1"/>
    <property type="molecule type" value="Genomic_DNA"/>
</dbReference>
<dbReference type="GO" id="GO:0003677">
    <property type="term" value="F:DNA binding"/>
    <property type="evidence" value="ECO:0007669"/>
    <property type="project" value="InterPro"/>
</dbReference>
<dbReference type="GO" id="GO:0009307">
    <property type="term" value="P:DNA restriction-modification system"/>
    <property type="evidence" value="ECO:0007669"/>
    <property type="project" value="InterPro"/>
</dbReference>
<dbReference type="Pfam" id="PF09519">
    <property type="entry name" value="RE_HindVP"/>
    <property type="match status" value="1"/>
</dbReference>
<dbReference type="InterPro" id="IPR019044">
    <property type="entry name" value="Restrct_endonuc_II_HindVP"/>
</dbReference>
<proteinExistence type="predicted"/>
<gene>
    <name evidence="1" type="ORF">DXC40_03310</name>
</gene>
<keyword evidence="1" id="KW-0255">Endonuclease</keyword>
<dbReference type="GO" id="GO:0009036">
    <property type="term" value="F:type II site-specific deoxyribonuclease activity"/>
    <property type="evidence" value="ECO:0007669"/>
    <property type="project" value="InterPro"/>
</dbReference>
<sequence>MPTGLYGIEHSNRTTDAHWGKNCFNSSFPAAMACYMLDHNISAVYNKLEEVNGRLQVVPTEISIRDLFNCGASPLNELYFSFETAFTPYQQYSFDTVDGIDLVIKDIHDNFLAPLEVKLTVLPTAATSHLPEHKWGCELVVRSATTSYCALGMFDAVKEESRAVREIFEESCASIQSWDNDYEMTHKTPMLSECINQFQTKYLTKQKPLLMQTIWKTQGQSPVLADDAFDIIVWSDYAFSRLFVDSAFKVERTMSRYMRASARLARCLWELSKSGKIRLADIYRQMAFGNQTDKEFAIQGPKWRKYVTTERIAQPILQKDVISEIIQPGYIEHLMPERRFDQTLYFTVRH</sequence>
<dbReference type="Proteomes" id="UP000260828">
    <property type="component" value="Unassembled WGS sequence"/>
</dbReference>
<organism evidence="1 2">
    <name type="scientific">Anaerotruncus colihominis</name>
    <dbReference type="NCBI Taxonomy" id="169435"/>
    <lineage>
        <taxon>Bacteria</taxon>
        <taxon>Bacillati</taxon>
        <taxon>Bacillota</taxon>
        <taxon>Clostridia</taxon>
        <taxon>Eubacteriales</taxon>
        <taxon>Oscillospiraceae</taxon>
        <taxon>Anaerotruncus</taxon>
    </lineage>
</organism>
<evidence type="ECO:0000313" key="1">
    <source>
        <dbReference type="EMBL" id="RGE70095.1"/>
    </source>
</evidence>
<keyword evidence="1" id="KW-0540">Nuclease</keyword>
<comment type="caution">
    <text evidence="1">The sequence shown here is derived from an EMBL/GenBank/DDBJ whole genome shotgun (WGS) entry which is preliminary data.</text>
</comment>
<dbReference type="RefSeq" id="WP_084461908.1">
    <property type="nucleotide sequence ID" value="NZ_QVME01000001.1"/>
</dbReference>